<evidence type="ECO:0000256" key="4">
    <source>
        <dbReference type="SAM" id="Coils"/>
    </source>
</evidence>
<feature type="compositionally biased region" description="Polar residues" evidence="5">
    <location>
        <begin position="260"/>
        <end position="269"/>
    </location>
</feature>
<feature type="region of interest" description="Disordered" evidence="5">
    <location>
        <begin position="717"/>
        <end position="756"/>
    </location>
</feature>
<dbReference type="GeneID" id="108670176"/>
<feature type="compositionally biased region" description="Polar residues" evidence="5">
    <location>
        <begin position="431"/>
        <end position="444"/>
    </location>
</feature>
<dbReference type="GO" id="GO:0005886">
    <property type="term" value="C:plasma membrane"/>
    <property type="evidence" value="ECO:0007669"/>
    <property type="project" value="TreeGrafter"/>
</dbReference>
<dbReference type="Gene3D" id="1.20.1160.20">
    <property type="match status" value="1"/>
</dbReference>
<dbReference type="Gene3D" id="2.30.42.10">
    <property type="match status" value="3"/>
</dbReference>
<dbReference type="InterPro" id="IPR051844">
    <property type="entry name" value="USH2_Complex_Protein"/>
</dbReference>
<dbReference type="Proteomes" id="UP000694843">
    <property type="component" value="Unplaced"/>
</dbReference>
<evidence type="ECO:0000313" key="7">
    <source>
        <dbReference type="Proteomes" id="UP000694843"/>
    </source>
</evidence>
<feature type="compositionally biased region" description="Low complexity" evidence="5">
    <location>
        <begin position="802"/>
        <end position="817"/>
    </location>
</feature>
<evidence type="ECO:0000313" key="8">
    <source>
        <dbReference type="RefSeq" id="XP_018013125.2"/>
    </source>
</evidence>
<evidence type="ECO:0000256" key="3">
    <source>
        <dbReference type="ARBA" id="ARBA00023273"/>
    </source>
</evidence>
<feature type="compositionally biased region" description="Polar residues" evidence="5">
    <location>
        <begin position="771"/>
        <end position="801"/>
    </location>
</feature>
<dbReference type="RefSeq" id="XP_018013125.2">
    <property type="nucleotide sequence ID" value="XM_018157636.2"/>
</dbReference>
<dbReference type="Pfam" id="PF00595">
    <property type="entry name" value="PDZ"/>
    <property type="match status" value="3"/>
</dbReference>
<evidence type="ECO:0000259" key="6">
    <source>
        <dbReference type="PROSITE" id="PS50106"/>
    </source>
</evidence>
<dbReference type="OrthoDB" id="10029564at2759"/>
<feature type="region of interest" description="Disordered" evidence="5">
    <location>
        <begin position="1315"/>
        <end position="1337"/>
    </location>
</feature>
<feature type="compositionally biased region" description="Basic and acidic residues" evidence="5">
    <location>
        <begin position="1483"/>
        <end position="1495"/>
    </location>
</feature>
<feature type="region of interest" description="Disordered" evidence="5">
    <location>
        <begin position="333"/>
        <end position="411"/>
    </location>
</feature>
<gene>
    <name evidence="8" type="primary">LOC108670176</name>
</gene>
<reference evidence="8" key="1">
    <citation type="submission" date="2025-08" db="UniProtKB">
        <authorList>
            <consortium name="RefSeq"/>
        </authorList>
    </citation>
    <scope>IDENTIFICATION</scope>
    <source>
        <tissue evidence="8">Whole organism</tissue>
    </source>
</reference>
<dbReference type="PROSITE" id="PS50106">
    <property type="entry name" value="PDZ"/>
    <property type="match status" value="3"/>
</dbReference>
<dbReference type="KEGG" id="hazt:108670176"/>
<keyword evidence="7" id="KW-1185">Reference proteome</keyword>
<dbReference type="FunFam" id="2.30.42.10:FF:000087">
    <property type="entry name" value="Whirlin a"/>
    <property type="match status" value="1"/>
</dbReference>
<feature type="region of interest" description="Disordered" evidence="5">
    <location>
        <begin position="194"/>
        <end position="291"/>
    </location>
</feature>
<dbReference type="InterPro" id="IPR036034">
    <property type="entry name" value="PDZ_sf"/>
</dbReference>
<feature type="domain" description="PDZ" evidence="6">
    <location>
        <begin position="612"/>
        <end position="674"/>
    </location>
</feature>
<feature type="region of interest" description="Disordered" evidence="5">
    <location>
        <begin position="771"/>
        <end position="909"/>
    </location>
</feature>
<feature type="region of interest" description="Disordered" evidence="5">
    <location>
        <begin position="423"/>
        <end position="473"/>
    </location>
</feature>
<feature type="compositionally biased region" description="Basic residues" evidence="5">
    <location>
        <begin position="274"/>
        <end position="287"/>
    </location>
</feature>
<feature type="domain" description="PDZ" evidence="6">
    <location>
        <begin position="953"/>
        <end position="1023"/>
    </location>
</feature>
<feature type="region of interest" description="Disordered" evidence="5">
    <location>
        <begin position="1150"/>
        <end position="1206"/>
    </location>
</feature>
<dbReference type="InterPro" id="IPR001478">
    <property type="entry name" value="PDZ"/>
</dbReference>
<evidence type="ECO:0000256" key="1">
    <source>
        <dbReference type="ARBA" id="ARBA00004316"/>
    </source>
</evidence>
<dbReference type="GO" id="GO:0042995">
    <property type="term" value="C:cell projection"/>
    <property type="evidence" value="ECO:0007669"/>
    <property type="project" value="UniProtKB-SubCell"/>
</dbReference>
<feature type="compositionally biased region" description="Basic and acidic residues" evidence="5">
    <location>
        <begin position="356"/>
        <end position="372"/>
    </location>
</feature>
<feature type="compositionally biased region" description="Basic and acidic residues" evidence="5">
    <location>
        <begin position="1187"/>
        <end position="1199"/>
    </location>
</feature>
<keyword evidence="2" id="KW-0677">Repeat</keyword>
<dbReference type="PANTHER" id="PTHR23116">
    <property type="entry name" value="PDZ DOMAIN CONTAINING WHIRLIN AND HARMONIN-RELATED"/>
    <property type="match status" value="1"/>
</dbReference>
<feature type="compositionally biased region" description="Polar residues" evidence="5">
    <location>
        <begin position="834"/>
        <end position="847"/>
    </location>
</feature>
<name>A0A8B7NHL0_HYAAZ</name>
<feature type="coiled-coil region" evidence="4">
    <location>
        <begin position="167"/>
        <end position="194"/>
    </location>
</feature>
<feature type="compositionally biased region" description="Basic and acidic residues" evidence="5">
    <location>
        <begin position="235"/>
        <end position="246"/>
    </location>
</feature>
<feature type="compositionally biased region" description="Basic and acidic residues" evidence="5">
    <location>
        <begin position="381"/>
        <end position="409"/>
    </location>
</feature>
<feature type="compositionally biased region" description="Acidic residues" evidence="5">
    <location>
        <begin position="1177"/>
        <end position="1186"/>
    </location>
</feature>
<sequence length="2067" mass="230074">MPLLTAENDDIERELYSLGLSDDNPRSQRPIVPGIFPASPALSIVSGFSSLPPQEPRSHSAPAPLYPTQSIHSGFHNVFPIHDPSAVHYPGHVYPQDFLTLPKDPTPSTASYFLTQLPIAQQSIPHYPPQFPLPRSPHYAPELCYPSSYFAFQPDIHPPIPIEPLPMSHQQLVVAKIEAALRRLQKELQDSYLLLDTHGSPPPPQPSSPHLRDPPPSPVPPYDNYSPPGPSNRPDNGRKHYDKYPYDDGYTGPKDPYPSEFQNISTPSGSYVGGRHRRHPPLRKHRSHPEQRQLDHLEATAVPIPQVQIQMWPQIQQQGTLLEGQQHPTTIVDENNASNLSRRLGFKPIRYPDTTAAERKDTSELKKSHSTERTLGNIESETDRSRSHSDEVKRSSSDSKSEQKSESAKSHLTTFQVEVEVQAPGDDNVHNVPSLSTRSESTHQLRAPGSEHDHGPSSSSLPLRPQSKHDQPQQAYYDLESDPYQQHDYIHVSEPALQTTRVSIDPLSRKFQHLLDEDPEFYQDYHEYQRSRHHSFHHPHRHRHHHYHHHHAQHQHRHITKQRSEGDAEAERRRRSTSSLRRSKVASRDDIDRVKLPRKFPGEGAGGTMIKRITIQKDPNPIMGFGFSIKGGRDLGVGVFVSRVEPDGAAWAAGLRAGDLLLGAGQAAFSALTHRPTSSSPGCLEIQILKNSSEVTLTVAMTSQLVPSTRAQYEALVTSSSTGAASDPSHLTDPRSPADPSHLTDPRSPAGADSVTHLPDLGLFLADQDIPTSDLQSSHPTTFGDQNSTSAFVAKTSSNDPSARVGSSQAVSSSSSVPTPAGIESSATRDTDLVVSTASCAASSRPSSDPRGATRSPGASFDRSPDPATSRGSDFEVRGSGRKPSSSSHMIGASDMDDPALMCSGGGAASDQRAAASGSDVVVLAQRYSWVEPCGRPTSPPADFNPRLHGHQVVEVMCSVAPDESLGLMIRGGVEYGLGIYITGVDVGSAADRCGIKVGDQVLEVNKECFLSVTHDTAVSALKYSRSLRLKLRRVGKLPRSCTVFSRRPFHQKESASVSAESMEATLAMIHEKSERVLAPLPHRALLRVVADYAAGRTPIDRLLDVALQLLDTESKRGLLTELREVVRREDQGKFDALMYPSYPHLSDEGLLARQCPRPSSVTRRNGRRRRRKKGEDEDQEDDGLDAETKEPQYSRTEGRSGSPMRYSRKILGAAVDTQAEHLLEDPRIEGCVRELSVIERDAMSKDAEVTKTRTSGLCTNRDVIAVRDAEGLQQSCRMTSGRQCDSKLNVRPLEERDVHLSHFLKSPFDERKNIQEKQETSTYERQFKTSTHHQDTRGILASSGMNATTTTSTITSQLKAAMGTSNTPISSTAYLIPSVQEKREHRTDGAVKDIEMTEMKSPSAHFLANSNQALISHVKDILSPTQNFSQTTTESTQFSTQTQYHLRQASDLHPKNFSRLVQNSVPKTQDRELSIQRGRSIPRKDRDRSLDQERIPLFPQNTRDQSLHSLDRYPSNSLATSSVDMITTTKTFPSDPHLHLHQSSYPHHLPSREAIARFLQKASTDSHRNIFRDLSLQSAPLNVTHFIRADNQNFLFNEDHSDTTLLTKHGDLDPRHEDFRAALNRLRTSIDLGSTSVKDRQTFIPHYSTLSLNQSLQDLRLDNKLLGSHRGYKFQPRSHMSRSISRLFPRTGLGEYLSCEQLLSSVSKEEIDEDLLSLYYLENLAKEEEEEEAVNRSSEGEDYEGDLGDTAEKWFSIDDCCYSSTEELLRRGYYRQDAPRMIRRIMGQKFGLGNLRGAIADTDIGRIIDKHTQSYEDEYRRRIDKDRVIDQKIRRLEEDIRKADELHRLRTEKSDFSESQLLLDETEADRLDPRAAETEVGHEGRSRTQSFSCKELSSVNPCRCSSLTRTRRSEHGEELLAPASTAAAARLLEPTSVAPAVTHTCRPRRTSLVLSDKQGRFRVVVAKSRPNLGIAIEGGADTKQSIPRVINIAGNGAVFEAGGIRVGQLILAVDDQNLEGKSHEEAARLISSCWLSRSRPEMEFLMMDRKPSPSDLRKSSAPIIQS</sequence>
<feature type="region of interest" description="Disordered" evidence="5">
    <location>
        <begin position="530"/>
        <end position="605"/>
    </location>
</feature>
<evidence type="ECO:0000256" key="5">
    <source>
        <dbReference type="SAM" id="MobiDB-lite"/>
    </source>
</evidence>
<keyword evidence="3" id="KW-0966">Cell projection</keyword>
<feature type="compositionally biased region" description="Basic and acidic residues" evidence="5">
    <location>
        <begin position="562"/>
        <end position="572"/>
    </location>
</feature>
<keyword evidence="4" id="KW-0175">Coiled coil</keyword>
<feature type="compositionally biased region" description="Basic and acidic residues" evidence="5">
    <location>
        <begin position="586"/>
        <end position="595"/>
    </location>
</feature>
<dbReference type="PANTHER" id="PTHR23116:SF29">
    <property type="entry name" value="PDZ DOMAIN-CONTAINING PROTEIN 7"/>
    <property type="match status" value="1"/>
</dbReference>
<proteinExistence type="predicted"/>
<evidence type="ECO:0000256" key="2">
    <source>
        <dbReference type="ARBA" id="ARBA00022737"/>
    </source>
</evidence>
<feature type="compositionally biased region" description="Pro residues" evidence="5">
    <location>
        <begin position="214"/>
        <end position="231"/>
    </location>
</feature>
<organism evidence="7 8">
    <name type="scientific">Hyalella azteca</name>
    <name type="common">Amphipod</name>
    <dbReference type="NCBI Taxonomy" id="294128"/>
    <lineage>
        <taxon>Eukaryota</taxon>
        <taxon>Metazoa</taxon>
        <taxon>Ecdysozoa</taxon>
        <taxon>Arthropoda</taxon>
        <taxon>Crustacea</taxon>
        <taxon>Multicrustacea</taxon>
        <taxon>Malacostraca</taxon>
        <taxon>Eumalacostraca</taxon>
        <taxon>Peracarida</taxon>
        <taxon>Amphipoda</taxon>
        <taxon>Senticaudata</taxon>
        <taxon>Talitrida</taxon>
        <taxon>Talitroidea</taxon>
        <taxon>Hyalellidae</taxon>
        <taxon>Hyalella</taxon>
    </lineage>
</organism>
<feature type="region of interest" description="Disordered" evidence="5">
    <location>
        <begin position="1463"/>
        <end position="1515"/>
    </location>
</feature>
<dbReference type="SMART" id="SM00228">
    <property type="entry name" value="PDZ"/>
    <property type="match status" value="3"/>
</dbReference>
<feature type="compositionally biased region" description="Basic residues" evidence="5">
    <location>
        <begin position="531"/>
        <end position="561"/>
    </location>
</feature>
<dbReference type="CDD" id="cd00136">
    <property type="entry name" value="PDZ_canonical"/>
    <property type="match status" value="1"/>
</dbReference>
<feature type="domain" description="PDZ" evidence="6">
    <location>
        <begin position="1963"/>
        <end position="2031"/>
    </location>
</feature>
<protein>
    <submittedName>
        <fullName evidence="8">Uncharacterized protein LOC108670176</fullName>
    </submittedName>
</protein>
<comment type="subcellular location">
    <subcellularLocation>
        <location evidence="1">Cell projection</location>
    </subcellularLocation>
</comment>
<feature type="compositionally biased region" description="Basic residues" evidence="5">
    <location>
        <begin position="573"/>
        <end position="585"/>
    </location>
</feature>
<accession>A0A8B7NHL0</accession>
<dbReference type="SUPFAM" id="SSF50156">
    <property type="entry name" value="PDZ domain-like"/>
    <property type="match status" value="3"/>
</dbReference>